<keyword evidence="2" id="KW-1185">Reference proteome</keyword>
<dbReference type="Proteomes" id="UP000006729">
    <property type="component" value="Chromosome 16"/>
</dbReference>
<organism evidence="1 2">
    <name type="scientific">Populus trichocarpa</name>
    <name type="common">Western balsam poplar</name>
    <name type="synonym">Populus balsamifera subsp. trichocarpa</name>
    <dbReference type="NCBI Taxonomy" id="3694"/>
    <lineage>
        <taxon>Eukaryota</taxon>
        <taxon>Viridiplantae</taxon>
        <taxon>Streptophyta</taxon>
        <taxon>Embryophyta</taxon>
        <taxon>Tracheophyta</taxon>
        <taxon>Spermatophyta</taxon>
        <taxon>Magnoliopsida</taxon>
        <taxon>eudicotyledons</taxon>
        <taxon>Gunneridae</taxon>
        <taxon>Pentapetalae</taxon>
        <taxon>rosids</taxon>
        <taxon>fabids</taxon>
        <taxon>Malpighiales</taxon>
        <taxon>Salicaceae</taxon>
        <taxon>Saliceae</taxon>
        <taxon>Populus</taxon>
    </lineage>
</organism>
<accession>A0A2K1X9R2</accession>
<sequence length="72" mass="7899">MMSAPKSFTFESTCSVAPSCASNLWSVKFQFTTTISSSLFLLSLEIQLTISSGLLHINCLNSKFLCSAHSRF</sequence>
<dbReference type="InParanoid" id="A0A2K1X9R2"/>
<dbReference type="AlphaFoldDB" id="A0A2K1X9R2"/>
<evidence type="ECO:0000313" key="1">
    <source>
        <dbReference type="EMBL" id="PNS97513.1"/>
    </source>
</evidence>
<proteinExistence type="predicted"/>
<reference evidence="1 2" key="1">
    <citation type="journal article" date="2006" name="Science">
        <title>The genome of black cottonwood, Populus trichocarpa (Torr. &amp; Gray).</title>
        <authorList>
            <person name="Tuskan G.A."/>
            <person name="Difazio S."/>
            <person name="Jansson S."/>
            <person name="Bohlmann J."/>
            <person name="Grigoriev I."/>
            <person name="Hellsten U."/>
            <person name="Putnam N."/>
            <person name="Ralph S."/>
            <person name="Rombauts S."/>
            <person name="Salamov A."/>
            <person name="Schein J."/>
            <person name="Sterck L."/>
            <person name="Aerts A."/>
            <person name="Bhalerao R.R."/>
            <person name="Bhalerao R.P."/>
            <person name="Blaudez D."/>
            <person name="Boerjan W."/>
            <person name="Brun A."/>
            <person name="Brunner A."/>
            <person name="Busov V."/>
            <person name="Campbell M."/>
            <person name="Carlson J."/>
            <person name="Chalot M."/>
            <person name="Chapman J."/>
            <person name="Chen G.L."/>
            <person name="Cooper D."/>
            <person name="Coutinho P.M."/>
            <person name="Couturier J."/>
            <person name="Covert S."/>
            <person name="Cronk Q."/>
            <person name="Cunningham R."/>
            <person name="Davis J."/>
            <person name="Degroeve S."/>
            <person name="Dejardin A."/>
            <person name="Depamphilis C."/>
            <person name="Detter J."/>
            <person name="Dirks B."/>
            <person name="Dubchak I."/>
            <person name="Duplessis S."/>
            <person name="Ehlting J."/>
            <person name="Ellis B."/>
            <person name="Gendler K."/>
            <person name="Goodstein D."/>
            <person name="Gribskov M."/>
            <person name="Grimwood J."/>
            <person name="Groover A."/>
            <person name="Gunter L."/>
            <person name="Hamberger B."/>
            <person name="Heinze B."/>
            <person name="Helariutta Y."/>
            <person name="Henrissat B."/>
            <person name="Holligan D."/>
            <person name="Holt R."/>
            <person name="Huang W."/>
            <person name="Islam-Faridi N."/>
            <person name="Jones S."/>
            <person name="Jones-Rhoades M."/>
            <person name="Jorgensen R."/>
            <person name="Joshi C."/>
            <person name="Kangasjarvi J."/>
            <person name="Karlsson J."/>
            <person name="Kelleher C."/>
            <person name="Kirkpatrick R."/>
            <person name="Kirst M."/>
            <person name="Kohler A."/>
            <person name="Kalluri U."/>
            <person name="Larimer F."/>
            <person name="Leebens-Mack J."/>
            <person name="Leple J.C."/>
            <person name="Locascio P."/>
            <person name="Lou Y."/>
            <person name="Lucas S."/>
            <person name="Martin F."/>
            <person name="Montanini B."/>
            <person name="Napoli C."/>
            <person name="Nelson D.R."/>
            <person name="Nelson C."/>
            <person name="Nieminen K."/>
            <person name="Nilsson O."/>
            <person name="Pereda V."/>
            <person name="Peter G."/>
            <person name="Philippe R."/>
            <person name="Pilate G."/>
            <person name="Poliakov A."/>
            <person name="Razumovskaya J."/>
            <person name="Richardson P."/>
            <person name="Rinaldi C."/>
            <person name="Ritland K."/>
            <person name="Rouze P."/>
            <person name="Ryaboy D."/>
            <person name="Schmutz J."/>
            <person name="Schrader J."/>
            <person name="Segerman B."/>
            <person name="Shin H."/>
            <person name="Siddiqui A."/>
            <person name="Sterky F."/>
            <person name="Terry A."/>
            <person name="Tsai C.J."/>
            <person name="Uberbacher E."/>
            <person name="Unneberg P."/>
            <person name="Vahala J."/>
            <person name="Wall K."/>
            <person name="Wessler S."/>
            <person name="Yang G."/>
            <person name="Yin T."/>
            <person name="Douglas C."/>
            <person name="Marra M."/>
            <person name="Sandberg G."/>
            <person name="Van de Peer Y."/>
            <person name="Rokhsar D."/>
        </authorList>
    </citation>
    <scope>NUCLEOTIDE SEQUENCE [LARGE SCALE GENOMIC DNA]</scope>
    <source>
        <strain evidence="2">cv. Nisqually</strain>
    </source>
</reference>
<evidence type="ECO:0000313" key="2">
    <source>
        <dbReference type="Proteomes" id="UP000006729"/>
    </source>
</evidence>
<name>A0A2K1X9R2_POPTR</name>
<dbReference type="EMBL" id="CM009305">
    <property type="protein sequence ID" value="PNS97513.1"/>
    <property type="molecule type" value="Genomic_DNA"/>
</dbReference>
<protein>
    <submittedName>
        <fullName evidence="1">Uncharacterized protein</fullName>
    </submittedName>
</protein>
<gene>
    <name evidence="1" type="ORF">POPTR_016G026200</name>
</gene>